<proteinExistence type="predicted"/>
<sequence>MAMYNTIIFFNYADTNFTFSYEKETYIVKAGERESFPEFLAEHGAKHLVDRELIRAGRVKELNNEAVRSELYAKILGKPTSFKKEVKPEVEDKIEVEEEFPDLKKLEPVEVKPVVDLSRSELFAKVKALGIKIKVPITSDELRRLIATNNG</sequence>
<protein>
    <submittedName>
        <fullName evidence="1">Uncharacterized protein</fullName>
    </submittedName>
</protein>
<evidence type="ECO:0000313" key="1">
    <source>
        <dbReference type="EMBL" id="KKR00117.1"/>
    </source>
</evidence>
<accession>A0A0G0QEJ3</accession>
<name>A0A0G0QEJ3_9BACT</name>
<evidence type="ECO:0000313" key="2">
    <source>
        <dbReference type="Proteomes" id="UP000033881"/>
    </source>
</evidence>
<dbReference type="Proteomes" id="UP000033881">
    <property type="component" value="Unassembled WGS sequence"/>
</dbReference>
<gene>
    <name evidence="1" type="ORF">UT24_C0016G0006</name>
</gene>
<reference evidence="1 2" key="1">
    <citation type="journal article" date="2015" name="Nature">
        <title>rRNA introns, odd ribosomes, and small enigmatic genomes across a large radiation of phyla.</title>
        <authorList>
            <person name="Brown C.T."/>
            <person name="Hug L.A."/>
            <person name="Thomas B.C."/>
            <person name="Sharon I."/>
            <person name="Castelle C.J."/>
            <person name="Singh A."/>
            <person name="Wilkins M.J."/>
            <person name="Williams K.H."/>
            <person name="Banfield J.F."/>
        </authorList>
    </citation>
    <scope>NUCLEOTIDE SEQUENCE [LARGE SCALE GENOMIC DNA]</scope>
</reference>
<comment type="caution">
    <text evidence="1">The sequence shown here is derived from an EMBL/GenBank/DDBJ whole genome shotgun (WGS) entry which is preliminary data.</text>
</comment>
<dbReference type="AlphaFoldDB" id="A0A0G0QEJ3"/>
<dbReference type="EMBL" id="LBWB01000016">
    <property type="protein sequence ID" value="KKR00117.1"/>
    <property type="molecule type" value="Genomic_DNA"/>
</dbReference>
<organism evidence="1 2">
    <name type="scientific">Candidatus Woesebacteria bacterium GW2011_GWB1_39_12</name>
    <dbReference type="NCBI Taxonomy" id="1618574"/>
    <lineage>
        <taxon>Bacteria</taxon>
        <taxon>Candidatus Woeseibacteriota</taxon>
    </lineage>
</organism>
<dbReference type="STRING" id="1618574.UT24_C0016G0006"/>